<sequence>MNKGILKFKDGKEFMGVLFGAPVSSPVIAEAVFNTGTPGYQEILTDPSYKGQIVILTSPMIGNYGIIDISDNESSDIKATALVVKKLYRGKIAPGRISLDAFLKKHSITGFEEADTRAMTIHIRKHGAMNAVIFTEEMRKDAEKLLSSYPSTSQIDLIKTVAVKESVINPATSSAREKARKEAEMNIAVIDYGIKESILDNLYKRNARLSVFNKEAGSKEILEAKPDLVFLSNGPGDPESLGRSIETIKDLIGKVPLCGICLGHQLITLALGAKTYKMKFGHHGANQPVKDVFTGRTFVTSQNHIFATDENTLPSGVSVWMRNANDSSVEALISPALKIKSVQFHPEGAPGPLDGEWIFDEFLELAK</sequence>
<feature type="binding site" evidence="8">
    <location>
        <position position="303"/>
    </location>
    <ligand>
        <name>L-glutamine</name>
        <dbReference type="ChEBI" id="CHEBI:58359"/>
    </ligand>
</feature>
<keyword evidence="8" id="KW-0055">Arginine biosynthesis</keyword>
<keyword evidence="3 8" id="KW-0436">Ligase</keyword>
<feature type="binding site" evidence="8">
    <location>
        <position position="236"/>
    </location>
    <ligand>
        <name>L-glutamine</name>
        <dbReference type="ChEBI" id="CHEBI:58359"/>
    </ligand>
</feature>
<dbReference type="EC" id="6.3.5.5" evidence="8"/>
<keyword evidence="8" id="KW-0028">Amino-acid biosynthesis</keyword>
<dbReference type="SUPFAM" id="SSF52021">
    <property type="entry name" value="Carbamoyl phosphate synthetase, small subunit N-terminal domain"/>
    <property type="match status" value="1"/>
</dbReference>
<dbReference type="PRINTS" id="PR00099">
    <property type="entry name" value="CPSGATASE"/>
</dbReference>
<dbReference type="EMBL" id="DXHU01000015">
    <property type="protein sequence ID" value="HIV98835.1"/>
    <property type="molecule type" value="Genomic_DNA"/>
</dbReference>
<comment type="catalytic activity">
    <reaction evidence="8">
        <text>L-glutamine + H2O = L-glutamate + NH4(+)</text>
        <dbReference type="Rhea" id="RHEA:15889"/>
        <dbReference type="ChEBI" id="CHEBI:15377"/>
        <dbReference type="ChEBI" id="CHEBI:28938"/>
        <dbReference type="ChEBI" id="CHEBI:29985"/>
        <dbReference type="ChEBI" id="CHEBI:58359"/>
    </reaction>
</comment>
<evidence type="ECO:0000259" key="9">
    <source>
        <dbReference type="SMART" id="SM01097"/>
    </source>
</evidence>
<dbReference type="AlphaFoldDB" id="A0A9D1TNW8"/>
<evidence type="ECO:0000256" key="2">
    <source>
        <dbReference type="ARBA" id="ARBA00007800"/>
    </source>
</evidence>
<dbReference type="Gene3D" id="3.40.50.880">
    <property type="match status" value="1"/>
</dbReference>
<dbReference type="Pfam" id="PF00988">
    <property type="entry name" value="CPSase_sm_chain"/>
    <property type="match status" value="1"/>
</dbReference>
<dbReference type="PANTHER" id="PTHR43418:SF7">
    <property type="entry name" value="CARBAMOYL-PHOSPHATE SYNTHASE SMALL CHAIN"/>
    <property type="match status" value="1"/>
</dbReference>
<keyword evidence="5 8" id="KW-0067">ATP-binding</keyword>
<dbReference type="Gene3D" id="3.50.30.20">
    <property type="entry name" value="Carbamoyl-phosphate synthase small subunit, N-terminal domain"/>
    <property type="match status" value="1"/>
</dbReference>
<dbReference type="InterPro" id="IPR036480">
    <property type="entry name" value="CarbP_synth_ssu_N_sf"/>
</dbReference>
<keyword evidence="4 8" id="KW-0547">Nucleotide-binding</keyword>
<dbReference type="InterPro" id="IPR017926">
    <property type="entry name" value="GATASE"/>
</dbReference>
<feature type="binding site" evidence="8">
    <location>
        <position position="262"/>
    </location>
    <ligand>
        <name>L-glutamine</name>
        <dbReference type="ChEBI" id="CHEBI:58359"/>
    </ligand>
</feature>
<dbReference type="PRINTS" id="PR00096">
    <property type="entry name" value="GATASE"/>
</dbReference>
<evidence type="ECO:0000256" key="6">
    <source>
        <dbReference type="ARBA" id="ARBA00022962"/>
    </source>
</evidence>
<evidence type="ECO:0000313" key="10">
    <source>
        <dbReference type="EMBL" id="HIV98835.1"/>
    </source>
</evidence>
<dbReference type="InterPro" id="IPR002474">
    <property type="entry name" value="CarbamoylP_synth_ssu_N"/>
</dbReference>
<dbReference type="NCBIfam" id="TIGR01368">
    <property type="entry name" value="CPSaseIIsmall"/>
    <property type="match status" value="1"/>
</dbReference>
<feature type="binding site" evidence="8">
    <location>
        <position position="48"/>
    </location>
    <ligand>
        <name>L-glutamine</name>
        <dbReference type="ChEBI" id="CHEBI:58359"/>
    </ligand>
</feature>
<dbReference type="GO" id="GO:0006541">
    <property type="term" value="P:glutamine metabolic process"/>
    <property type="evidence" value="ECO:0007669"/>
    <property type="project" value="InterPro"/>
</dbReference>
<feature type="region of interest" description="CPSase" evidence="8">
    <location>
        <begin position="1"/>
        <end position="185"/>
    </location>
</feature>
<accession>A0A9D1TNW8</accession>
<feature type="active site" description="Nucleophile" evidence="8">
    <location>
        <position position="261"/>
    </location>
</feature>
<evidence type="ECO:0000256" key="3">
    <source>
        <dbReference type="ARBA" id="ARBA00022598"/>
    </source>
</evidence>
<dbReference type="Pfam" id="PF00117">
    <property type="entry name" value="GATase"/>
    <property type="match status" value="1"/>
</dbReference>
<feature type="binding site" evidence="8">
    <location>
        <position position="234"/>
    </location>
    <ligand>
        <name>L-glutamine</name>
        <dbReference type="ChEBI" id="CHEBI:58359"/>
    </ligand>
</feature>
<dbReference type="HAMAP" id="MF_01209">
    <property type="entry name" value="CPSase_S_chain"/>
    <property type="match status" value="1"/>
</dbReference>
<evidence type="ECO:0000256" key="8">
    <source>
        <dbReference type="HAMAP-Rule" id="MF_01209"/>
    </source>
</evidence>
<dbReference type="GO" id="GO:0005524">
    <property type="term" value="F:ATP binding"/>
    <property type="evidence" value="ECO:0007669"/>
    <property type="project" value="UniProtKB-UniRule"/>
</dbReference>
<proteinExistence type="inferred from homology"/>
<keyword evidence="8" id="KW-0665">Pyrimidine biosynthesis</keyword>
<evidence type="ECO:0000256" key="4">
    <source>
        <dbReference type="ARBA" id="ARBA00022741"/>
    </source>
</evidence>
<dbReference type="InterPro" id="IPR050472">
    <property type="entry name" value="Anth_synth/Amidotransfase"/>
</dbReference>
<feature type="active site" evidence="8">
    <location>
        <position position="347"/>
    </location>
</feature>
<comment type="similarity">
    <text evidence="2 8">Belongs to the CarA family.</text>
</comment>
<dbReference type="SUPFAM" id="SSF52317">
    <property type="entry name" value="Class I glutamine amidotransferase-like"/>
    <property type="match status" value="1"/>
</dbReference>
<dbReference type="CDD" id="cd01744">
    <property type="entry name" value="GATase1_CPSase"/>
    <property type="match status" value="1"/>
</dbReference>
<reference evidence="10" key="2">
    <citation type="submission" date="2021-04" db="EMBL/GenBank/DDBJ databases">
        <authorList>
            <person name="Gilroy R."/>
        </authorList>
    </citation>
    <scope>NUCLEOTIDE SEQUENCE</scope>
    <source>
        <strain evidence="10">Gambia11-129</strain>
    </source>
</reference>
<dbReference type="PANTHER" id="PTHR43418">
    <property type="entry name" value="MULTIFUNCTIONAL TRYPTOPHAN BIOSYNTHESIS PROTEIN-RELATED"/>
    <property type="match status" value="1"/>
</dbReference>
<feature type="binding site" evidence="8">
    <location>
        <position position="265"/>
    </location>
    <ligand>
        <name>L-glutamine</name>
        <dbReference type="ChEBI" id="CHEBI:58359"/>
    </ligand>
</feature>
<dbReference type="PROSITE" id="PS51273">
    <property type="entry name" value="GATASE_TYPE_1"/>
    <property type="match status" value="1"/>
</dbReference>
<dbReference type="Proteomes" id="UP000823936">
    <property type="component" value="Unassembled WGS sequence"/>
</dbReference>
<comment type="function">
    <text evidence="8">Small subunit of the glutamine-dependent carbamoyl phosphate synthetase (CPSase). CPSase catalyzes the formation of carbamoyl phosphate from the ammonia moiety of glutamine, carbonate, and phosphate donated by ATP, constituting the first step of 2 biosynthetic pathways, one leading to arginine and/or urea and the other to pyrimidine nucleotides. The small subunit (glutamine amidotransferase) binds and cleaves glutamine to supply the large subunit with the substrate ammonia.</text>
</comment>
<comment type="pathway">
    <text evidence="8">Pyrimidine metabolism; UMP biosynthesis via de novo pathway; (S)-dihydroorotate from bicarbonate: step 1/3.</text>
</comment>
<dbReference type="NCBIfam" id="NF009475">
    <property type="entry name" value="PRK12838.1"/>
    <property type="match status" value="1"/>
</dbReference>
<feature type="binding site" evidence="8">
    <location>
        <position position="306"/>
    </location>
    <ligand>
        <name>L-glutamine</name>
        <dbReference type="ChEBI" id="CHEBI:58359"/>
    </ligand>
</feature>
<dbReference type="PRINTS" id="PR00097">
    <property type="entry name" value="ANTSNTHASEII"/>
</dbReference>
<evidence type="ECO:0000313" key="11">
    <source>
        <dbReference type="Proteomes" id="UP000823936"/>
    </source>
</evidence>
<name>A0A9D1TNW8_9SPIO</name>
<comment type="pathway">
    <text evidence="1 8">Amino-acid biosynthesis; L-arginine biosynthesis; carbamoyl phosphate from bicarbonate: step 1/1.</text>
</comment>
<dbReference type="InterPro" id="IPR035686">
    <property type="entry name" value="CPSase_GATase1"/>
</dbReference>
<reference evidence="10" key="1">
    <citation type="journal article" date="2021" name="PeerJ">
        <title>Extensive microbial diversity within the chicken gut microbiome revealed by metagenomics and culture.</title>
        <authorList>
            <person name="Gilroy R."/>
            <person name="Ravi A."/>
            <person name="Getino M."/>
            <person name="Pursley I."/>
            <person name="Horton D.L."/>
            <person name="Alikhan N.F."/>
            <person name="Baker D."/>
            <person name="Gharbi K."/>
            <person name="Hall N."/>
            <person name="Watson M."/>
            <person name="Adriaenssens E.M."/>
            <person name="Foster-Nyarko E."/>
            <person name="Jarju S."/>
            <person name="Secka A."/>
            <person name="Antonio M."/>
            <person name="Oren A."/>
            <person name="Chaudhuri R.R."/>
            <person name="La Ragione R."/>
            <person name="Hildebrand F."/>
            <person name="Pallen M.J."/>
        </authorList>
    </citation>
    <scope>NUCLEOTIDE SEQUENCE</scope>
    <source>
        <strain evidence="10">Gambia11-129</strain>
    </source>
</reference>
<keyword evidence="6 8" id="KW-0315">Glutamine amidotransferase</keyword>
<comment type="subunit">
    <text evidence="8">Composed of two chains; the small (or glutamine) chain promotes the hydrolysis of glutamine to ammonia, which is used by the large (or ammonia) chain to synthesize carbamoyl phosphate. Tetramer of heterodimers (alpha,beta)4.</text>
</comment>
<comment type="caution">
    <text evidence="8">Lacks conserved residue(s) required for the propagation of feature annotation.</text>
</comment>
<gene>
    <name evidence="8 10" type="primary">carA</name>
    <name evidence="10" type="ORF">IAB12_03520</name>
</gene>
<comment type="caution">
    <text evidence="10">The sequence shown here is derived from an EMBL/GenBank/DDBJ whole genome shotgun (WGS) entry which is preliminary data.</text>
</comment>
<organism evidence="10 11">
    <name type="scientific">Candidatus Ornithospirochaeta avicola</name>
    <dbReference type="NCBI Taxonomy" id="2840896"/>
    <lineage>
        <taxon>Bacteria</taxon>
        <taxon>Pseudomonadati</taxon>
        <taxon>Spirochaetota</taxon>
        <taxon>Spirochaetia</taxon>
        <taxon>Spirochaetales</taxon>
        <taxon>Spirochaetaceae</taxon>
        <taxon>Spirochaetaceae incertae sedis</taxon>
        <taxon>Candidatus Ornithospirochaeta</taxon>
    </lineage>
</organism>
<dbReference type="GO" id="GO:0044205">
    <property type="term" value="P:'de novo' UMP biosynthetic process"/>
    <property type="evidence" value="ECO:0007669"/>
    <property type="project" value="UniProtKB-UniRule"/>
</dbReference>
<protein>
    <recommendedName>
        <fullName evidence="8">Carbamoyl phosphate synthase small chain</fullName>
        <ecNumber evidence="8">6.3.5.5</ecNumber>
    </recommendedName>
    <alternativeName>
        <fullName evidence="8">Carbamoyl phosphate synthetase glutamine chain</fullName>
    </alternativeName>
</protein>
<comment type="catalytic activity">
    <reaction evidence="7 8">
        <text>hydrogencarbonate + L-glutamine + 2 ATP + H2O = carbamoyl phosphate + L-glutamate + 2 ADP + phosphate + 2 H(+)</text>
        <dbReference type="Rhea" id="RHEA:18633"/>
        <dbReference type="ChEBI" id="CHEBI:15377"/>
        <dbReference type="ChEBI" id="CHEBI:15378"/>
        <dbReference type="ChEBI" id="CHEBI:17544"/>
        <dbReference type="ChEBI" id="CHEBI:29985"/>
        <dbReference type="ChEBI" id="CHEBI:30616"/>
        <dbReference type="ChEBI" id="CHEBI:43474"/>
        <dbReference type="ChEBI" id="CHEBI:58228"/>
        <dbReference type="ChEBI" id="CHEBI:58359"/>
        <dbReference type="ChEBI" id="CHEBI:456216"/>
        <dbReference type="EC" id="6.3.5.5"/>
    </reaction>
</comment>
<dbReference type="InterPro" id="IPR006274">
    <property type="entry name" value="CarbamoylP_synth_ssu"/>
</dbReference>
<feature type="domain" description="Carbamoyl-phosphate synthase small subunit N-terminal" evidence="9">
    <location>
        <begin position="2"/>
        <end position="134"/>
    </location>
</feature>
<dbReference type="GO" id="GO:0004088">
    <property type="term" value="F:carbamoyl-phosphate synthase (glutamine-hydrolyzing) activity"/>
    <property type="evidence" value="ECO:0007669"/>
    <property type="project" value="UniProtKB-UniRule"/>
</dbReference>
<feature type="active site" evidence="8">
    <location>
        <position position="345"/>
    </location>
</feature>
<evidence type="ECO:0000256" key="1">
    <source>
        <dbReference type="ARBA" id="ARBA00005077"/>
    </source>
</evidence>
<dbReference type="SMART" id="SM01097">
    <property type="entry name" value="CPSase_sm_chain"/>
    <property type="match status" value="1"/>
</dbReference>
<dbReference type="GO" id="GO:0006207">
    <property type="term" value="P:'de novo' pyrimidine nucleobase biosynthetic process"/>
    <property type="evidence" value="ECO:0007669"/>
    <property type="project" value="InterPro"/>
</dbReference>
<dbReference type="GO" id="GO:0006526">
    <property type="term" value="P:L-arginine biosynthetic process"/>
    <property type="evidence" value="ECO:0007669"/>
    <property type="project" value="UniProtKB-UniRule"/>
</dbReference>
<evidence type="ECO:0000256" key="5">
    <source>
        <dbReference type="ARBA" id="ARBA00022840"/>
    </source>
</evidence>
<evidence type="ECO:0000256" key="7">
    <source>
        <dbReference type="ARBA" id="ARBA00048816"/>
    </source>
</evidence>
<dbReference type="InterPro" id="IPR029062">
    <property type="entry name" value="Class_I_gatase-like"/>
</dbReference>